<feature type="chain" id="PRO_5036116313" evidence="1">
    <location>
        <begin position="20"/>
        <end position="397"/>
    </location>
</feature>
<dbReference type="Proteomes" id="UP000332933">
    <property type="component" value="Unassembled WGS sequence"/>
</dbReference>
<evidence type="ECO:0000313" key="2">
    <source>
        <dbReference type="EMBL" id="KAF0693756.1"/>
    </source>
</evidence>
<keyword evidence="4" id="KW-1185">Reference proteome</keyword>
<gene>
    <name evidence="3" type="primary">Aste57867_15330</name>
    <name evidence="2" type="ORF">As57867_015274</name>
    <name evidence="3" type="ORF">ASTE57867_15330</name>
</gene>
<evidence type="ECO:0000313" key="4">
    <source>
        <dbReference type="Proteomes" id="UP000332933"/>
    </source>
</evidence>
<reference evidence="3 4" key="1">
    <citation type="submission" date="2019-03" db="EMBL/GenBank/DDBJ databases">
        <authorList>
            <person name="Gaulin E."/>
            <person name="Dumas B."/>
        </authorList>
    </citation>
    <scope>NUCLEOTIDE SEQUENCE [LARGE SCALE GENOMIC DNA]</scope>
    <source>
        <strain evidence="3">CBS 568.67</strain>
    </source>
</reference>
<accession>A0A485L2X3</accession>
<reference evidence="2" key="2">
    <citation type="submission" date="2019-06" db="EMBL/GenBank/DDBJ databases">
        <title>Genomics analysis of Aphanomyces spp. identifies a new class of oomycete effector associated with host adaptation.</title>
        <authorList>
            <person name="Gaulin E."/>
        </authorList>
    </citation>
    <scope>NUCLEOTIDE SEQUENCE</scope>
    <source>
        <strain evidence="2">CBS 578.67</strain>
    </source>
</reference>
<evidence type="ECO:0000313" key="3">
    <source>
        <dbReference type="EMBL" id="VFT92139.1"/>
    </source>
</evidence>
<sequence>MATGTRRVALALACIVVGADNVPPSVRYPGGVLHPVTHAPVNCSSLTASNNSMHQALRPYDPANLLFQIPLAWSQCLASLNPDAILKQVLAVAETSPSCIRSMSALAMLKWPRANWTNTAYQSMCSPLVRSIVPCLKTGVLPAVFSPVLGSPCCVEMIHDFEDGVGDTPQVFLSNALEYAVNVVCSTQSPGFQGTANQTCGYALAKSFGTDSHSPIVSARVLTALQVPNNDTCNAALGNPFTTTSGVVNTTLFTTPDVPTSCVQPILDLVAYVRQWPVTANASLAGVHLADLFGDGTCVNGSLITTALGANLSAFLYRELLGVNVTQVNATCVHLANGKSCGWAGTFVAAVYTARGNGSTPAPSIRPSAASTAPHDHPIMSSIITALTLMATVALLA</sequence>
<dbReference type="EMBL" id="VJMH01005648">
    <property type="protein sequence ID" value="KAF0693756.1"/>
    <property type="molecule type" value="Genomic_DNA"/>
</dbReference>
<keyword evidence="1" id="KW-0732">Signal</keyword>
<name>A0A485L2X3_9STRA</name>
<protein>
    <submittedName>
        <fullName evidence="3">Aste57867_15330 protein</fullName>
    </submittedName>
</protein>
<dbReference type="AlphaFoldDB" id="A0A485L2X3"/>
<feature type="signal peptide" evidence="1">
    <location>
        <begin position="1"/>
        <end position="19"/>
    </location>
</feature>
<dbReference type="OrthoDB" id="72545at2759"/>
<proteinExistence type="predicted"/>
<dbReference type="EMBL" id="CAADRA010005669">
    <property type="protein sequence ID" value="VFT92139.1"/>
    <property type="molecule type" value="Genomic_DNA"/>
</dbReference>
<organism evidence="3 4">
    <name type="scientific">Aphanomyces stellatus</name>
    <dbReference type="NCBI Taxonomy" id="120398"/>
    <lineage>
        <taxon>Eukaryota</taxon>
        <taxon>Sar</taxon>
        <taxon>Stramenopiles</taxon>
        <taxon>Oomycota</taxon>
        <taxon>Saprolegniomycetes</taxon>
        <taxon>Saprolegniales</taxon>
        <taxon>Verrucalvaceae</taxon>
        <taxon>Aphanomyces</taxon>
    </lineage>
</organism>
<evidence type="ECO:0000256" key="1">
    <source>
        <dbReference type="SAM" id="SignalP"/>
    </source>
</evidence>